<reference evidence="2 3" key="1">
    <citation type="submission" date="2013-02" db="EMBL/GenBank/DDBJ databases">
        <title>The Genome Sequence of Plasmodium inui San Antonio 1.</title>
        <authorList>
            <consortium name="The Broad Institute Genome Sequencing Platform"/>
            <consortium name="The Broad Institute Genome Sequencing Center for Infectious Disease"/>
            <person name="Neafsey D."/>
            <person name="Cheeseman I."/>
            <person name="Volkman S."/>
            <person name="Adams J."/>
            <person name="Walker B."/>
            <person name="Young S.K."/>
            <person name="Zeng Q."/>
            <person name="Gargeya S."/>
            <person name="Fitzgerald M."/>
            <person name="Haas B."/>
            <person name="Abouelleil A."/>
            <person name="Alvarado L."/>
            <person name="Arachchi H.M."/>
            <person name="Berlin A.M."/>
            <person name="Chapman S.B."/>
            <person name="Dewar J."/>
            <person name="Goldberg J."/>
            <person name="Griggs A."/>
            <person name="Gujja S."/>
            <person name="Hansen M."/>
            <person name="Howarth C."/>
            <person name="Imamovic A."/>
            <person name="Larimer J."/>
            <person name="McCowan C."/>
            <person name="Murphy C."/>
            <person name="Neiman D."/>
            <person name="Pearson M."/>
            <person name="Priest M."/>
            <person name="Roberts A."/>
            <person name="Saif S."/>
            <person name="Shea T."/>
            <person name="Sisk P."/>
            <person name="Sykes S."/>
            <person name="Wortman J."/>
            <person name="Nusbaum C."/>
            <person name="Birren B."/>
        </authorList>
    </citation>
    <scope>NUCLEOTIDE SEQUENCE [LARGE SCALE GENOMIC DNA]</scope>
    <source>
        <strain evidence="2 3">San Antonio 1</strain>
    </source>
</reference>
<sequence length="176" mass="20287">NNSRNERKYRMNTSPRDSAPKSYNKNQGTEEVSYRTPKNRNKPKNQGKVSPKKPHPQRKIPGRIRRPEEGSSREDDINPKRNKPGRNPLGCRLRTNSSSRKQGKSHRNRTQGNSQEKGSNNHKASPMRIRKEFIKQSLSCREKGKQGQETKTNFKPQFPNSNNGPPQTTRNTRSIE</sequence>
<gene>
    <name evidence="2" type="ORF">C922_05508</name>
</gene>
<proteinExistence type="predicted"/>
<dbReference type="GeneID" id="20040782"/>
<feature type="compositionally biased region" description="Polar residues" evidence="1">
    <location>
        <begin position="149"/>
        <end position="176"/>
    </location>
</feature>
<evidence type="ECO:0000256" key="1">
    <source>
        <dbReference type="SAM" id="MobiDB-lite"/>
    </source>
</evidence>
<keyword evidence="3" id="KW-1185">Reference proteome</keyword>
<accession>W7AFP2</accession>
<evidence type="ECO:0000313" key="2">
    <source>
        <dbReference type="EMBL" id="EUD64106.1"/>
    </source>
</evidence>
<dbReference type="AlphaFoldDB" id="W7AFP2"/>
<feature type="compositionally biased region" description="Polar residues" evidence="1">
    <location>
        <begin position="110"/>
        <end position="123"/>
    </location>
</feature>
<feature type="non-terminal residue" evidence="2">
    <location>
        <position position="1"/>
    </location>
</feature>
<feature type="compositionally biased region" description="Basic residues" evidence="1">
    <location>
        <begin position="37"/>
        <end position="64"/>
    </location>
</feature>
<dbReference type="Proteomes" id="UP000030640">
    <property type="component" value="Unassembled WGS sequence"/>
</dbReference>
<dbReference type="RefSeq" id="XP_008819301.1">
    <property type="nucleotide sequence ID" value="XM_008821079.1"/>
</dbReference>
<feature type="compositionally biased region" description="Basic and acidic residues" evidence="1">
    <location>
        <begin position="65"/>
        <end position="79"/>
    </location>
</feature>
<feature type="compositionally biased region" description="Polar residues" evidence="1">
    <location>
        <begin position="11"/>
        <end position="30"/>
    </location>
</feature>
<dbReference type="VEuPathDB" id="PlasmoDB:C922_05508"/>
<name>W7AFP2_9APIC</name>
<feature type="region of interest" description="Disordered" evidence="1">
    <location>
        <begin position="1"/>
        <end position="176"/>
    </location>
</feature>
<organism evidence="2 3">
    <name type="scientific">Plasmodium inui San Antonio 1</name>
    <dbReference type="NCBI Taxonomy" id="1237626"/>
    <lineage>
        <taxon>Eukaryota</taxon>
        <taxon>Sar</taxon>
        <taxon>Alveolata</taxon>
        <taxon>Apicomplexa</taxon>
        <taxon>Aconoidasida</taxon>
        <taxon>Haemosporida</taxon>
        <taxon>Plasmodiidae</taxon>
        <taxon>Plasmodium</taxon>
        <taxon>Plasmodium (Plasmodium)</taxon>
    </lineage>
</organism>
<feature type="compositionally biased region" description="Basic and acidic residues" evidence="1">
    <location>
        <begin position="129"/>
        <end position="148"/>
    </location>
</feature>
<dbReference type="EMBL" id="KI965544">
    <property type="protein sequence ID" value="EUD64106.1"/>
    <property type="molecule type" value="Genomic_DNA"/>
</dbReference>
<evidence type="ECO:0000313" key="3">
    <source>
        <dbReference type="Proteomes" id="UP000030640"/>
    </source>
</evidence>
<protein>
    <submittedName>
        <fullName evidence="2">Uncharacterized protein</fullName>
    </submittedName>
</protein>